<dbReference type="InterPro" id="IPR002645">
    <property type="entry name" value="STAS_dom"/>
</dbReference>
<evidence type="ECO:0000259" key="1">
    <source>
        <dbReference type="PROSITE" id="PS50801"/>
    </source>
</evidence>
<dbReference type="EMBL" id="BONJ01000001">
    <property type="protein sequence ID" value="GIG11809.1"/>
    <property type="molecule type" value="Genomic_DNA"/>
</dbReference>
<accession>A0A8J3PCN3</accession>
<proteinExistence type="predicted"/>
<keyword evidence="3" id="KW-1185">Reference proteome</keyword>
<dbReference type="Proteomes" id="UP000660339">
    <property type="component" value="Unassembled WGS sequence"/>
</dbReference>
<dbReference type="CDD" id="cd07043">
    <property type="entry name" value="STAS_anti-anti-sigma_factors"/>
    <property type="match status" value="1"/>
</dbReference>
<dbReference type="Gene3D" id="3.30.750.24">
    <property type="entry name" value="STAS domain"/>
    <property type="match status" value="1"/>
</dbReference>
<reference evidence="2" key="1">
    <citation type="submission" date="2021-01" db="EMBL/GenBank/DDBJ databases">
        <title>Whole genome shotgun sequence of Catellatospora methionotrophica NBRC 14553.</title>
        <authorList>
            <person name="Komaki H."/>
            <person name="Tamura T."/>
        </authorList>
    </citation>
    <scope>NUCLEOTIDE SEQUENCE</scope>
    <source>
        <strain evidence="2">NBRC 14553</strain>
    </source>
</reference>
<dbReference type="PANTHER" id="PTHR33495:SF2">
    <property type="entry name" value="ANTI-SIGMA FACTOR ANTAGONIST TM_1081-RELATED"/>
    <property type="match status" value="1"/>
</dbReference>
<organism evidence="2 3">
    <name type="scientific">Catellatospora methionotrophica</name>
    <dbReference type="NCBI Taxonomy" id="121620"/>
    <lineage>
        <taxon>Bacteria</taxon>
        <taxon>Bacillati</taxon>
        <taxon>Actinomycetota</taxon>
        <taxon>Actinomycetes</taxon>
        <taxon>Micromonosporales</taxon>
        <taxon>Micromonosporaceae</taxon>
        <taxon>Catellatospora</taxon>
    </lineage>
</organism>
<dbReference type="InterPro" id="IPR036513">
    <property type="entry name" value="STAS_dom_sf"/>
</dbReference>
<dbReference type="PROSITE" id="PS50801">
    <property type="entry name" value="STAS"/>
    <property type="match status" value="1"/>
</dbReference>
<dbReference type="PANTHER" id="PTHR33495">
    <property type="entry name" value="ANTI-SIGMA FACTOR ANTAGONIST TM_1081-RELATED-RELATED"/>
    <property type="match status" value="1"/>
</dbReference>
<evidence type="ECO:0000313" key="3">
    <source>
        <dbReference type="Proteomes" id="UP000660339"/>
    </source>
</evidence>
<dbReference type="RefSeq" id="WP_166380595.1">
    <property type="nucleotide sequence ID" value="NZ_BAAATT010000011.1"/>
</dbReference>
<name>A0A8J3PCN3_9ACTN</name>
<protein>
    <recommendedName>
        <fullName evidence="1">STAS domain-containing protein</fullName>
    </recommendedName>
</protein>
<gene>
    <name evidence="2" type="ORF">Cme02nite_01410</name>
</gene>
<dbReference type="Pfam" id="PF01740">
    <property type="entry name" value="STAS"/>
    <property type="match status" value="1"/>
</dbReference>
<dbReference type="SUPFAM" id="SSF52091">
    <property type="entry name" value="SpoIIaa-like"/>
    <property type="match status" value="1"/>
</dbReference>
<dbReference type="AlphaFoldDB" id="A0A8J3PCN3"/>
<dbReference type="GO" id="GO:0043856">
    <property type="term" value="F:anti-sigma factor antagonist activity"/>
    <property type="evidence" value="ECO:0007669"/>
    <property type="project" value="TreeGrafter"/>
</dbReference>
<comment type="caution">
    <text evidence="2">The sequence shown here is derived from an EMBL/GenBank/DDBJ whole genome shotgun (WGS) entry which is preliminary data.</text>
</comment>
<evidence type="ECO:0000313" key="2">
    <source>
        <dbReference type="EMBL" id="GIG11809.1"/>
    </source>
</evidence>
<feature type="domain" description="STAS" evidence="1">
    <location>
        <begin position="5"/>
        <end position="108"/>
    </location>
</feature>
<sequence>MSDLAQIVVATHRDRPLVRISGELDMSNVPALDPRLRAGIGDASAAYVDLTEVAFLDSQALSMLQRLADDLTRTGTALTVIAPPSGVAGSLLALTGMDRDLDVRPTLP</sequence>